<reference evidence="3 4" key="1">
    <citation type="submission" date="2018-08" db="EMBL/GenBank/DDBJ databases">
        <title>Draft genome of the lignicolous fungus Coniochaeta pulveracea.</title>
        <authorList>
            <person name="Borstlap C.J."/>
            <person name="De Witt R.N."/>
            <person name="Botha A."/>
            <person name="Volschenk H."/>
        </authorList>
    </citation>
    <scope>NUCLEOTIDE SEQUENCE [LARGE SCALE GENOMIC DNA]</scope>
    <source>
        <strain evidence="3 4">CAB683</strain>
    </source>
</reference>
<proteinExistence type="predicted"/>
<evidence type="ECO:0000256" key="1">
    <source>
        <dbReference type="SAM" id="MobiDB-lite"/>
    </source>
</evidence>
<evidence type="ECO:0000256" key="2">
    <source>
        <dbReference type="SAM" id="SignalP"/>
    </source>
</evidence>
<keyword evidence="2" id="KW-0732">Signal</keyword>
<gene>
    <name evidence="3" type="ORF">DL546_000802</name>
</gene>
<accession>A0A420Y2R0</accession>
<sequence length="269" mass="26776">MLFKSVSTMAVVALAAGVSAEDLKPYKPLMKMSIHQMFGIGRRQTDGYQPTESTCSDGATCAEACGAGYVTCASVDQNVHCFNPDIKQTCCPDQTGNSCDAGYYCTADTKGQTWCCPDAMDLVACAAAYSVTGGLVSETAAATSTSASSSSTTSSSSTPLITTTSSSTSVTTITTPSSTSTLSSSSSVSSSSWAVQNATITTTSTGTITSCTSTIGSSATFVGSNSTTAFVSASPSPTTSPVPVSLSGAATTGPALLSLLAAAALAALL</sequence>
<feature type="chain" id="PRO_5018975637" description="Prp 4 CRoW domain-containing protein" evidence="2">
    <location>
        <begin position="21"/>
        <end position="269"/>
    </location>
</feature>
<evidence type="ECO:0000313" key="3">
    <source>
        <dbReference type="EMBL" id="RKU42158.1"/>
    </source>
</evidence>
<evidence type="ECO:0000313" key="4">
    <source>
        <dbReference type="Proteomes" id="UP000275385"/>
    </source>
</evidence>
<name>A0A420Y2R0_9PEZI</name>
<dbReference type="Proteomes" id="UP000275385">
    <property type="component" value="Unassembled WGS sequence"/>
</dbReference>
<comment type="caution">
    <text evidence="3">The sequence shown here is derived from an EMBL/GenBank/DDBJ whole genome shotgun (WGS) entry which is preliminary data.</text>
</comment>
<keyword evidence="4" id="KW-1185">Reference proteome</keyword>
<dbReference type="AlphaFoldDB" id="A0A420Y2R0"/>
<feature type="region of interest" description="Disordered" evidence="1">
    <location>
        <begin position="146"/>
        <end position="187"/>
    </location>
</feature>
<dbReference type="EMBL" id="QVQW01000060">
    <property type="protein sequence ID" value="RKU42158.1"/>
    <property type="molecule type" value="Genomic_DNA"/>
</dbReference>
<feature type="signal peptide" evidence="2">
    <location>
        <begin position="1"/>
        <end position="20"/>
    </location>
</feature>
<evidence type="ECO:0008006" key="5">
    <source>
        <dbReference type="Google" id="ProtNLM"/>
    </source>
</evidence>
<dbReference type="STRING" id="177199.A0A420Y2R0"/>
<organism evidence="3 4">
    <name type="scientific">Coniochaeta pulveracea</name>
    <dbReference type="NCBI Taxonomy" id="177199"/>
    <lineage>
        <taxon>Eukaryota</taxon>
        <taxon>Fungi</taxon>
        <taxon>Dikarya</taxon>
        <taxon>Ascomycota</taxon>
        <taxon>Pezizomycotina</taxon>
        <taxon>Sordariomycetes</taxon>
        <taxon>Sordariomycetidae</taxon>
        <taxon>Coniochaetales</taxon>
        <taxon>Coniochaetaceae</taxon>
        <taxon>Coniochaeta</taxon>
    </lineage>
</organism>
<dbReference type="OrthoDB" id="5409186at2759"/>
<protein>
    <recommendedName>
        <fullName evidence="5">Prp 4 CRoW domain-containing protein</fullName>
    </recommendedName>
</protein>